<dbReference type="Proteomes" id="UP001209878">
    <property type="component" value="Unassembled WGS sequence"/>
</dbReference>
<feature type="domain" description="RNA-binding protein vts1-like alpha-helical" evidence="1">
    <location>
        <begin position="4"/>
        <end position="48"/>
    </location>
</feature>
<proteinExistence type="predicted"/>
<evidence type="ECO:0000259" key="2">
    <source>
        <dbReference type="Pfam" id="PF26034"/>
    </source>
</evidence>
<accession>A0AAD9UI39</accession>
<dbReference type="Pfam" id="PF25479">
    <property type="entry name" value="Vts1"/>
    <property type="match status" value="1"/>
</dbReference>
<comment type="caution">
    <text evidence="3">The sequence shown here is derived from an EMBL/GenBank/DDBJ whole genome shotgun (WGS) entry which is preliminary data.</text>
</comment>
<dbReference type="InterPro" id="IPR058599">
    <property type="entry name" value="PHAT_Smg/ZCCHC2-like"/>
</dbReference>
<feature type="domain" description="SMAUG/ZCCHC2-like PHAT" evidence="2">
    <location>
        <begin position="53"/>
        <end position="161"/>
    </location>
</feature>
<gene>
    <name evidence="3" type="ORF">NP493_84g03027</name>
</gene>
<dbReference type="Pfam" id="PF26034">
    <property type="entry name" value="PHAT_SMAUG"/>
    <property type="match status" value="1"/>
</dbReference>
<keyword evidence="4" id="KW-1185">Reference proteome</keyword>
<evidence type="ECO:0000313" key="4">
    <source>
        <dbReference type="Proteomes" id="UP001209878"/>
    </source>
</evidence>
<dbReference type="AlphaFoldDB" id="A0AAD9UI39"/>
<dbReference type="PANTHER" id="PTHR16195">
    <property type="entry name" value="ZINC FINGER CCHC DOMAIN CONTAINING PROTEIN"/>
    <property type="match status" value="1"/>
</dbReference>
<reference evidence="3" key="1">
    <citation type="journal article" date="2023" name="Mol. Biol. Evol.">
        <title>Third-Generation Sequencing Reveals the Adaptive Role of the Epigenome in Three Deep-Sea Polychaetes.</title>
        <authorList>
            <person name="Perez M."/>
            <person name="Aroh O."/>
            <person name="Sun Y."/>
            <person name="Lan Y."/>
            <person name="Juniper S.K."/>
            <person name="Young C.R."/>
            <person name="Angers B."/>
            <person name="Qian P.Y."/>
        </authorList>
    </citation>
    <scope>NUCLEOTIDE SEQUENCE</scope>
    <source>
        <strain evidence="3">R07B-5</strain>
    </source>
</reference>
<evidence type="ECO:0000259" key="1">
    <source>
        <dbReference type="Pfam" id="PF25479"/>
    </source>
</evidence>
<evidence type="ECO:0008006" key="5">
    <source>
        <dbReference type="Google" id="ProtNLM"/>
    </source>
</evidence>
<name>A0AAD9UI39_RIDPI</name>
<evidence type="ECO:0000313" key="3">
    <source>
        <dbReference type="EMBL" id="KAK2190329.1"/>
    </source>
</evidence>
<dbReference type="PANTHER" id="PTHR16195:SF16">
    <property type="entry name" value="ZINC FINGER CCHC DOMAIN-CONTAINING PROTEIN 14"/>
    <property type="match status" value="1"/>
</dbReference>
<protein>
    <recommendedName>
        <fullName evidence="5">Zinc finger CCHC domain-containing protein 2</fullName>
    </recommendedName>
</protein>
<organism evidence="3 4">
    <name type="scientific">Ridgeia piscesae</name>
    <name type="common">Tubeworm</name>
    <dbReference type="NCBI Taxonomy" id="27915"/>
    <lineage>
        <taxon>Eukaryota</taxon>
        <taxon>Metazoa</taxon>
        <taxon>Spiralia</taxon>
        <taxon>Lophotrochozoa</taxon>
        <taxon>Annelida</taxon>
        <taxon>Polychaeta</taxon>
        <taxon>Sedentaria</taxon>
        <taxon>Canalipalpata</taxon>
        <taxon>Sabellida</taxon>
        <taxon>Siboglinidae</taxon>
        <taxon>Ridgeia</taxon>
    </lineage>
</organism>
<dbReference type="EMBL" id="JAODUO010000083">
    <property type="protein sequence ID" value="KAK2190329.1"/>
    <property type="molecule type" value="Genomic_DNA"/>
</dbReference>
<dbReference type="InterPro" id="IPR042344">
    <property type="entry name" value="ZCCHC14"/>
</dbReference>
<sequence length="176" mass="19924">MVCKEEVCGWFKDLSGAERIELFCSLLHMCVPIELRFIGSCLEDLARKDFIYLRDAEIKANDIAEIKKLTPDFTDEGTRSRTSFYLALLYSSNNACSHAMFELLSCLEPSLRGESAPCMDPVDSAFAEDVILILTMAANHPAFTFSQRQQLYKDLKTVEKLLQELSGKVSKIKCFM</sequence>
<dbReference type="InterPro" id="IPR057327">
    <property type="entry name" value="Vts1_dom"/>
</dbReference>